<dbReference type="PANTHER" id="PTHR30385">
    <property type="entry name" value="SIGMA FACTOR F FLAGELLAR"/>
    <property type="match status" value="1"/>
</dbReference>
<dbReference type="InterPro" id="IPR007627">
    <property type="entry name" value="RNA_pol_sigma70_r2"/>
</dbReference>
<dbReference type="CDD" id="cd06171">
    <property type="entry name" value="Sigma70_r4"/>
    <property type="match status" value="1"/>
</dbReference>
<gene>
    <name evidence="7" type="ORF">SAMN05443428_1159</name>
</gene>
<name>A0A1T4XWF6_9CLOT</name>
<keyword evidence="1" id="KW-0805">Transcription regulation</keyword>
<evidence type="ECO:0000256" key="2">
    <source>
        <dbReference type="ARBA" id="ARBA00023082"/>
    </source>
</evidence>
<dbReference type="GO" id="GO:0003677">
    <property type="term" value="F:DNA binding"/>
    <property type="evidence" value="ECO:0007669"/>
    <property type="project" value="UniProtKB-KW"/>
</dbReference>
<evidence type="ECO:0000256" key="4">
    <source>
        <dbReference type="ARBA" id="ARBA00023163"/>
    </source>
</evidence>
<dbReference type="SUPFAM" id="SSF88946">
    <property type="entry name" value="Sigma2 domain of RNA polymerase sigma factors"/>
    <property type="match status" value="1"/>
</dbReference>
<dbReference type="Gene3D" id="1.10.1740.10">
    <property type="match status" value="1"/>
</dbReference>
<keyword evidence="3" id="KW-0238">DNA-binding</keyword>
<protein>
    <submittedName>
        <fullName evidence="7">RNA polymerase sporulation-specific sigma factor</fullName>
    </submittedName>
</protein>
<evidence type="ECO:0000256" key="3">
    <source>
        <dbReference type="ARBA" id="ARBA00023125"/>
    </source>
</evidence>
<accession>A0A1T4XWF6</accession>
<dbReference type="Proteomes" id="UP000190105">
    <property type="component" value="Unassembled WGS sequence"/>
</dbReference>
<keyword evidence="8" id="KW-1185">Reference proteome</keyword>
<dbReference type="GO" id="GO:0006352">
    <property type="term" value="P:DNA-templated transcription initiation"/>
    <property type="evidence" value="ECO:0007669"/>
    <property type="project" value="InterPro"/>
</dbReference>
<dbReference type="AlphaFoldDB" id="A0A1T4XWF6"/>
<dbReference type="NCBIfam" id="TIGR02937">
    <property type="entry name" value="sigma70-ECF"/>
    <property type="match status" value="1"/>
</dbReference>
<feature type="domain" description="RNA polymerase sigma-70 region 2" evidence="5">
    <location>
        <begin position="20"/>
        <end position="82"/>
    </location>
</feature>
<dbReference type="EMBL" id="FUYH01000015">
    <property type="protein sequence ID" value="SKA93892.1"/>
    <property type="molecule type" value="Genomic_DNA"/>
</dbReference>
<dbReference type="Gene3D" id="1.20.140.160">
    <property type="match status" value="1"/>
</dbReference>
<dbReference type="GO" id="GO:0016987">
    <property type="term" value="F:sigma factor activity"/>
    <property type="evidence" value="ECO:0007669"/>
    <property type="project" value="UniProtKB-KW"/>
</dbReference>
<dbReference type="InterPro" id="IPR013325">
    <property type="entry name" value="RNA_pol_sigma_r2"/>
</dbReference>
<keyword evidence="2" id="KW-0731">Sigma factor</keyword>
<dbReference type="InterPro" id="IPR014284">
    <property type="entry name" value="RNA_pol_sigma-70_dom"/>
</dbReference>
<sequence length="180" mass="21653">MREKVILAREDVNARLEILKSFEPLIKKCIKYYVHDREYYSDAMQEGYYIILKCIYNYDFDKEYPFEGYVKSSLIFGIRNFAKKIKYNVSLDEQMSDEGGCLYDFLESDINVEEEYGHKDDIRRLKDAMDKLSDKQRKVIEEVYFKNKSMVEICKSRRCHYMAVTKMKDRALKKLREEMG</sequence>
<dbReference type="Pfam" id="PF04545">
    <property type="entry name" value="Sigma70_r4"/>
    <property type="match status" value="1"/>
</dbReference>
<keyword evidence="4" id="KW-0804">Transcription</keyword>
<dbReference type="Pfam" id="PF04542">
    <property type="entry name" value="Sigma70_r2"/>
    <property type="match status" value="1"/>
</dbReference>
<dbReference type="RefSeq" id="WP_179122260.1">
    <property type="nucleotide sequence ID" value="NZ_FUYH01000015.1"/>
</dbReference>
<feature type="domain" description="RNA polymerase sigma-70 region 4" evidence="6">
    <location>
        <begin position="128"/>
        <end position="177"/>
    </location>
</feature>
<dbReference type="InterPro" id="IPR007630">
    <property type="entry name" value="RNA_pol_sigma70_r4"/>
</dbReference>
<organism evidence="7 8">
    <name type="scientific">Caloramator quimbayensis</name>
    <dbReference type="NCBI Taxonomy" id="1147123"/>
    <lineage>
        <taxon>Bacteria</taxon>
        <taxon>Bacillati</taxon>
        <taxon>Bacillota</taxon>
        <taxon>Clostridia</taxon>
        <taxon>Eubacteriales</taxon>
        <taxon>Clostridiaceae</taxon>
        <taxon>Caloramator</taxon>
    </lineage>
</organism>
<dbReference type="InterPro" id="IPR013324">
    <property type="entry name" value="RNA_pol_sigma_r3/r4-like"/>
</dbReference>
<evidence type="ECO:0000313" key="8">
    <source>
        <dbReference type="Proteomes" id="UP000190105"/>
    </source>
</evidence>
<evidence type="ECO:0000259" key="5">
    <source>
        <dbReference type="Pfam" id="PF04542"/>
    </source>
</evidence>
<reference evidence="8" key="1">
    <citation type="submission" date="2017-02" db="EMBL/GenBank/DDBJ databases">
        <authorList>
            <person name="Varghese N."/>
            <person name="Submissions S."/>
        </authorList>
    </citation>
    <scope>NUCLEOTIDE SEQUENCE [LARGE SCALE GENOMIC DNA]</scope>
    <source>
        <strain evidence="8">USBA 833</strain>
    </source>
</reference>
<dbReference type="SUPFAM" id="SSF88659">
    <property type="entry name" value="Sigma3 and sigma4 domains of RNA polymerase sigma factors"/>
    <property type="match status" value="1"/>
</dbReference>
<evidence type="ECO:0000313" key="7">
    <source>
        <dbReference type="EMBL" id="SKA93892.1"/>
    </source>
</evidence>
<proteinExistence type="predicted"/>
<evidence type="ECO:0000256" key="1">
    <source>
        <dbReference type="ARBA" id="ARBA00023015"/>
    </source>
</evidence>
<evidence type="ECO:0000259" key="6">
    <source>
        <dbReference type="Pfam" id="PF04545"/>
    </source>
</evidence>
<dbReference type="STRING" id="1147123.SAMN05443428_1159"/>